<name>A0ACC0J8G3_CHOFU</name>
<proteinExistence type="predicted"/>
<evidence type="ECO:0000313" key="2">
    <source>
        <dbReference type="Proteomes" id="UP001064048"/>
    </source>
</evidence>
<keyword evidence="2" id="KW-1185">Reference proteome</keyword>
<evidence type="ECO:0000313" key="1">
    <source>
        <dbReference type="EMBL" id="KAI8420376.1"/>
    </source>
</evidence>
<accession>A0ACC0J8G3</accession>
<organism evidence="1 2">
    <name type="scientific">Choristoneura fumiferana</name>
    <name type="common">Spruce budworm moth</name>
    <name type="synonym">Archips fumiferana</name>
    <dbReference type="NCBI Taxonomy" id="7141"/>
    <lineage>
        <taxon>Eukaryota</taxon>
        <taxon>Metazoa</taxon>
        <taxon>Ecdysozoa</taxon>
        <taxon>Arthropoda</taxon>
        <taxon>Hexapoda</taxon>
        <taxon>Insecta</taxon>
        <taxon>Pterygota</taxon>
        <taxon>Neoptera</taxon>
        <taxon>Endopterygota</taxon>
        <taxon>Lepidoptera</taxon>
        <taxon>Glossata</taxon>
        <taxon>Ditrysia</taxon>
        <taxon>Tortricoidea</taxon>
        <taxon>Tortricidae</taxon>
        <taxon>Tortricinae</taxon>
        <taxon>Choristoneura</taxon>
    </lineage>
</organism>
<comment type="caution">
    <text evidence="1">The sequence shown here is derived from an EMBL/GenBank/DDBJ whole genome shotgun (WGS) entry which is preliminary data.</text>
</comment>
<protein>
    <submittedName>
        <fullName evidence="1">Uncharacterized protein</fullName>
    </submittedName>
</protein>
<gene>
    <name evidence="1" type="ORF">MSG28_008891</name>
</gene>
<dbReference type="Proteomes" id="UP001064048">
    <property type="component" value="Chromosome 14"/>
</dbReference>
<dbReference type="EMBL" id="CM046114">
    <property type="protein sequence ID" value="KAI8420376.1"/>
    <property type="molecule type" value="Genomic_DNA"/>
</dbReference>
<reference evidence="1 2" key="1">
    <citation type="journal article" date="2022" name="Genome Biol. Evol.">
        <title>The Spruce Budworm Genome: Reconstructing the Evolutionary History of Antifreeze Proteins.</title>
        <authorList>
            <person name="Beliveau C."/>
            <person name="Gagne P."/>
            <person name="Picq S."/>
            <person name="Vernygora O."/>
            <person name="Keeling C.I."/>
            <person name="Pinkney K."/>
            <person name="Doucet D."/>
            <person name="Wen F."/>
            <person name="Johnston J.S."/>
            <person name="Maaroufi H."/>
            <person name="Boyle B."/>
            <person name="Laroche J."/>
            <person name="Dewar K."/>
            <person name="Juretic N."/>
            <person name="Blackburn G."/>
            <person name="Nisole A."/>
            <person name="Brunet B."/>
            <person name="Brandao M."/>
            <person name="Lumley L."/>
            <person name="Duan J."/>
            <person name="Quan G."/>
            <person name="Lucarotti C.J."/>
            <person name="Roe A.D."/>
            <person name="Sperling F.A.H."/>
            <person name="Levesque R.C."/>
            <person name="Cusson M."/>
        </authorList>
    </citation>
    <scope>NUCLEOTIDE SEQUENCE [LARGE SCALE GENOMIC DNA]</scope>
    <source>
        <strain evidence="1">Glfc:IPQL:Cfum</strain>
    </source>
</reference>
<sequence>MNLYTILILWLSILLEGIHSRHNVNKFIISYVENERIPSMVVFNNVCWKKSVKVNLMKELAEVGIRSASSASSKTSLHDTTLLLVTDLDCPGVEEMFVNATRHDLHKLPYRWLVLTSSPIETASPWWHHFLVNSDLVVAEFDGERFEMTEVHKPSPTGSLVLTPRGSFNGVLTDVRPHRELYRRRRDLLGTSLIMTNTIQDSNATKFHLVQEDRLDLHNDFISKNSWTLGKLGLLMLNATPKAVFNYRYGYVHKGEWTGQIRDLMDNKAEIGTNIGITSQRLEAVSFIDNLDNCRVLFIFRKPGLSYTSNIYFLPFSSGVWIATAVSAAMAALALYLSVRLTEKNPVSLGDAFLLAVSAVAQQGSELQYKKLSARIIQWVTFATLMALYAAYAAKIVVLLQAPSNSINNLAQLAKSKITLAAHDVDYNNFIFKGATDPLRKAIAKKVDPEQGQRPFYSLAEGVERIRKEQFAFHVVTDPAYRQVEKTFFESEKCDLVEIDYAGYKKLYIPAYKHSPYLELFRVVYKQIREVGIKSAINSRLEAGKPSCKNTVAMFISVGVMEMRSVMLSMVYGVAISAAVALVEILVFHVTDGRWGQNVLEWRPRPGDELSVGLQQDGATTWLRSRDRGGYGKHKTGLSGEP</sequence>